<evidence type="ECO:0000313" key="2">
    <source>
        <dbReference type="Proteomes" id="UP000499080"/>
    </source>
</evidence>
<protein>
    <submittedName>
        <fullName evidence="1">Uncharacterized protein</fullName>
    </submittedName>
</protein>
<accession>A0A4Y2I3U6</accession>
<dbReference type="AlphaFoldDB" id="A0A4Y2I3U6"/>
<dbReference type="Proteomes" id="UP000499080">
    <property type="component" value="Unassembled WGS sequence"/>
</dbReference>
<dbReference type="EMBL" id="BGPR01002356">
    <property type="protein sequence ID" value="GBM72122.1"/>
    <property type="molecule type" value="Genomic_DNA"/>
</dbReference>
<sequence>MPQLLKRIADYLIWEGTIPQTSKRQSCYQFLVEDENQQHEGYFETNLVILNSGHMTRTTPELKSLSKLPQHFSGRTFDPFQIYRETKPTNRADLQWNRVANLGLPIGH</sequence>
<proteinExistence type="predicted"/>
<name>A0A4Y2I3U6_ARAVE</name>
<organism evidence="1 2">
    <name type="scientific">Araneus ventricosus</name>
    <name type="common">Orbweaver spider</name>
    <name type="synonym">Epeira ventricosa</name>
    <dbReference type="NCBI Taxonomy" id="182803"/>
    <lineage>
        <taxon>Eukaryota</taxon>
        <taxon>Metazoa</taxon>
        <taxon>Ecdysozoa</taxon>
        <taxon>Arthropoda</taxon>
        <taxon>Chelicerata</taxon>
        <taxon>Arachnida</taxon>
        <taxon>Araneae</taxon>
        <taxon>Araneomorphae</taxon>
        <taxon>Entelegynae</taxon>
        <taxon>Araneoidea</taxon>
        <taxon>Araneidae</taxon>
        <taxon>Araneus</taxon>
    </lineage>
</organism>
<reference evidence="1 2" key="1">
    <citation type="journal article" date="2019" name="Sci. Rep.">
        <title>Orb-weaving spider Araneus ventricosus genome elucidates the spidroin gene catalogue.</title>
        <authorList>
            <person name="Kono N."/>
            <person name="Nakamura H."/>
            <person name="Ohtoshi R."/>
            <person name="Moran D.A.P."/>
            <person name="Shinohara A."/>
            <person name="Yoshida Y."/>
            <person name="Fujiwara M."/>
            <person name="Mori M."/>
            <person name="Tomita M."/>
            <person name="Arakawa K."/>
        </authorList>
    </citation>
    <scope>NUCLEOTIDE SEQUENCE [LARGE SCALE GENOMIC DNA]</scope>
</reference>
<comment type="caution">
    <text evidence="1">The sequence shown here is derived from an EMBL/GenBank/DDBJ whole genome shotgun (WGS) entry which is preliminary data.</text>
</comment>
<gene>
    <name evidence="1" type="ORF">AVEN_96210_1</name>
</gene>
<evidence type="ECO:0000313" key="1">
    <source>
        <dbReference type="EMBL" id="GBM72122.1"/>
    </source>
</evidence>
<keyword evidence="2" id="KW-1185">Reference proteome</keyword>